<dbReference type="PIRSF" id="PIRSF033563">
    <property type="entry name" value="UCP033563"/>
    <property type="match status" value="1"/>
</dbReference>
<dbReference type="Pfam" id="PF06245">
    <property type="entry name" value="DUF1015"/>
    <property type="match status" value="1"/>
</dbReference>
<sequence>MATIKPFKALRPREDVASRVAALPYDVYNREEALEEVLKEPLSFLKVDRAETQFAKDFSPYDAKVYAKARDILQDMMHEGLLIREANDCYYVYELIMDGRSQTGLVGCATIDDYLNNIIKKHEKTREDKEIDRTTHVDVCNAQTGPIFLAYRSRKTINDVVDLIKKTTPLYDFVAPDGVRHVVWKLDQASDIELISTEFKTLDSIYIADGHHRTASAVKVGLKRRTANPRYTGNEEFNFFLSVLFPHDQLMILDYNRVVKDLNGLNKDEFLSEVGKACFVEEMGFEPFQPAEKATFGMYLEGLWYKLTVKDELRSEDPVEGLDVSLLQNHILTSVLNIKDIRTDKRIDFVGGIRGLKELEKRVNSDMKIAFSMYPTSINELFEVSDADRLMPPKSTWFEPKLRSGLFIHELK</sequence>
<dbReference type="PANTHER" id="PTHR36454:SF1">
    <property type="entry name" value="DUF1015 DOMAIN-CONTAINING PROTEIN"/>
    <property type="match status" value="1"/>
</dbReference>
<accession>A0A2U3KPM0</accession>
<organism evidence="1 2">
    <name type="scientific">Candidatus Desulfosporosinus infrequens</name>
    <dbReference type="NCBI Taxonomy" id="2043169"/>
    <lineage>
        <taxon>Bacteria</taxon>
        <taxon>Bacillati</taxon>
        <taxon>Bacillota</taxon>
        <taxon>Clostridia</taxon>
        <taxon>Eubacteriales</taxon>
        <taxon>Desulfitobacteriaceae</taxon>
        <taxon>Desulfosporosinus</taxon>
    </lineage>
</organism>
<evidence type="ECO:0008006" key="3">
    <source>
        <dbReference type="Google" id="ProtNLM"/>
    </source>
</evidence>
<dbReference type="EMBL" id="OMOF01000174">
    <property type="protein sequence ID" value="SPF41574.1"/>
    <property type="molecule type" value="Genomic_DNA"/>
</dbReference>
<dbReference type="PANTHER" id="PTHR36454">
    <property type="entry name" value="LMO2823 PROTEIN"/>
    <property type="match status" value="1"/>
</dbReference>
<dbReference type="AlphaFoldDB" id="A0A2U3KPM0"/>
<gene>
    <name evidence="1" type="ORF">SBF1_2550007</name>
</gene>
<evidence type="ECO:0000313" key="2">
    <source>
        <dbReference type="Proteomes" id="UP000238916"/>
    </source>
</evidence>
<dbReference type="OrthoDB" id="9781616at2"/>
<dbReference type="Proteomes" id="UP000238916">
    <property type="component" value="Unassembled WGS sequence"/>
</dbReference>
<protein>
    <recommendedName>
        <fullName evidence="3">DUF1015 domain-containing protein</fullName>
    </recommendedName>
</protein>
<evidence type="ECO:0000313" key="1">
    <source>
        <dbReference type="EMBL" id="SPF41574.1"/>
    </source>
</evidence>
<reference evidence="2" key="1">
    <citation type="submission" date="2018-02" db="EMBL/GenBank/DDBJ databases">
        <authorList>
            <person name="Hausmann B."/>
        </authorList>
    </citation>
    <scope>NUCLEOTIDE SEQUENCE [LARGE SCALE GENOMIC DNA]</scope>
    <source>
        <strain evidence="2">Peat soil MAG SbF1</strain>
    </source>
</reference>
<proteinExistence type="predicted"/>
<dbReference type="InterPro" id="IPR008323">
    <property type="entry name" value="UCP033563"/>
</dbReference>
<name>A0A2U3KPM0_9FIRM</name>